<sequence>MKHDPGYQEEASEARALTVWVGSRTKSGIEFDPSADIWAYRDGVNSIHLDFNQLQNASPVLRNGAKSVLTWYAENRSPDHLKNMFQRLQHFLRATPKEIPSITAVDLLNYRAGLHQSTEWYLGSFAGLLRKWFQLGYPGVGEDVDLLLKQLRLKGNDKGVSILTWDPHDGPFTHVEEEALQSALNQAYAKGDVSTADFTLAWLFILLGQRSKQYASLKVCDVRVETDADGMLKYSIQMPSAKKGAKFSRAQFVERPLVEQFGEHVSSYAESVRARFCSILDDAGQAPLFPSVRSKVGAQGFEFHRTAVMIGRTITTVLEGLSVVSERTGKAMSISGVRFRRTIGTRAGEEGYSPLVIARLLDHTDTQNVGVYSASSPAIIERIDRAIAMEMAPLAQAFAGTLVEGLGENTSKRVIDLRIDRSGSPMGDCGTHGFCGFNAPIACYTCSSFEAWMDGPHEAVLQHLLDQREKQLRDSDKRIASINDRTIFAVAAVIEECRQAKVRRCSLGGARTCG</sequence>
<organism evidence="2 3">
    <name type="scientific">Stenotrophomonas muris</name>
    <dbReference type="NCBI Taxonomy" id="2963283"/>
    <lineage>
        <taxon>Bacteria</taxon>
        <taxon>Pseudomonadati</taxon>
        <taxon>Pseudomonadota</taxon>
        <taxon>Gammaproteobacteria</taxon>
        <taxon>Lysobacterales</taxon>
        <taxon>Lysobacteraceae</taxon>
        <taxon>Stenotrophomonas</taxon>
    </lineage>
</organism>
<evidence type="ECO:0000313" key="3">
    <source>
        <dbReference type="Proteomes" id="UP001290894"/>
    </source>
</evidence>
<dbReference type="Proteomes" id="UP001290894">
    <property type="component" value="Unassembled WGS sequence"/>
</dbReference>
<accession>A0ABU5MND2</accession>
<dbReference type="SUPFAM" id="SSF56349">
    <property type="entry name" value="DNA breaking-rejoining enzymes"/>
    <property type="match status" value="1"/>
</dbReference>
<dbReference type="RefSeq" id="WP_164077031.1">
    <property type="nucleotide sequence ID" value="NZ_CP196982.1"/>
</dbReference>
<evidence type="ECO:0000256" key="1">
    <source>
        <dbReference type="ARBA" id="ARBA00023172"/>
    </source>
</evidence>
<gene>
    <name evidence="2" type="ORF">U5F72_20930</name>
</gene>
<protein>
    <submittedName>
        <fullName evidence="2">Site-specific integrase</fullName>
    </submittedName>
</protein>
<name>A0ABU5MND2_9GAMM</name>
<dbReference type="InterPro" id="IPR048120">
    <property type="entry name" value="Integrase-like"/>
</dbReference>
<dbReference type="InterPro" id="IPR013762">
    <property type="entry name" value="Integrase-like_cat_sf"/>
</dbReference>
<proteinExistence type="predicted"/>
<dbReference type="NCBIfam" id="NF041502">
    <property type="entry name" value="integrase_1"/>
    <property type="match status" value="1"/>
</dbReference>
<comment type="caution">
    <text evidence="2">The sequence shown here is derived from an EMBL/GenBank/DDBJ whole genome shotgun (WGS) entry which is preliminary data.</text>
</comment>
<dbReference type="InterPro" id="IPR011010">
    <property type="entry name" value="DNA_brk_join_enz"/>
</dbReference>
<dbReference type="Gene3D" id="1.10.443.10">
    <property type="entry name" value="Intergrase catalytic core"/>
    <property type="match status" value="1"/>
</dbReference>
<keyword evidence="1" id="KW-0233">DNA recombination</keyword>
<evidence type="ECO:0000313" key="2">
    <source>
        <dbReference type="EMBL" id="MDZ7514270.1"/>
    </source>
</evidence>
<dbReference type="EMBL" id="JAXUAC010000065">
    <property type="protein sequence ID" value="MDZ7514270.1"/>
    <property type="molecule type" value="Genomic_DNA"/>
</dbReference>
<reference evidence="2 3" key="1">
    <citation type="submission" date="2023-12" db="EMBL/GenBank/DDBJ databases">
        <title>'Antibacterial potential of Stenotrophomonas maltophilia cystic fibrosis isolates' (manuscript under preparation).</title>
        <authorList>
            <person name="Crisan C.V."/>
            <person name="Pettis M."/>
            <person name="Goldberg J.B."/>
        </authorList>
    </citation>
    <scope>NUCLEOTIDE SEQUENCE [LARGE SCALE GENOMIC DNA]</scope>
    <source>
        <strain evidence="2 3">CCV155</strain>
    </source>
</reference>
<keyword evidence="3" id="KW-1185">Reference proteome</keyword>